<keyword evidence="4" id="KW-1133">Transmembrane helix</keyword>
<comment type="caution">
    <text evidence="7">The sequence shown here is derived from an EMBL/GenBank/DDBJ whole genome shotgun (WGS) entry which is preliminary data.</text>
</comment>
<keyword evidence="8" id="KW-1185">Reference proteome</keyword>
<protein>
    <recommendedName>
        <fullName evidence="6">Type IV secretion system coupling protein TraD DNA-binding domain-containing protein</fullName>
    </recommendedName>
</protein>
<dbReference type="RefSeq" id="WP_189570169.1">
    <property type="nucleotide sequence ID" value="NZ_BMXI01000009.1"/>
</dbReference>
<evidence type="ECO:0000256" key="5">
    <source>
        <dbReference type="ARBA" id="ARBA00023136"/>
    </source>
</evidence>
<reference evidence="7" key="2">
    <citation type="submission" date="2020-09" db="EMBL/GenBank/DDBJ databases">
        <authorList>
            <person name="Sun Q."/>
            <person name="Kim S."/>
        </authorList>
    </citation>
    <scope>NUCLEOTIDE SEQUENCE</scope>
    <source>
        <strain evidence="7">KCTC 12988</strain>
    </source>
</reference>
<keyword evidence="5" id="KW-0472">Membrane</keyword>
<evidence type="ECO:0000256" key="2">
    <source>
        <dbReference type="ARBA" id="ARBA00022475"/>
    </source>
</evidence>
<dbReference type="InterPro" id="IPR027417">
    <property type="entry name" value="P-loop_NTPase"/>
</dbReference>
<comment type="subcellular location">
    <subcellularLocation>
        <location evidence="1">Cell membrane</location>
        <topology evidence="1">Multi-pass membrane protein</topology>
    </subcellularLocation>
</comment>
<dbReference type="EMBL" id="BMXI01000009">
    <property type="protein sequence ID" value="GHC56005.1"/>
    <property type="molecule type" value="Genomic_DNA"/>
</dbReference>
<name>A0A918TMR7_9BACT</name>
<accession>A0A918TMR7</accession>
<dbReference type="AlphaFoldDB" id="A0A918TMR7"/>
<sequence length="489" mass="54591">MKRLCRAITFASVGVGGSLYLPPPYHWVSAAAGAGLGFLQFIGKKKRKVILRIGSLTWTREEFCRHFLITGDTGSGKTTSGLNPILVQITQNVPDWGGLVLGSKGTEHHFIRELLTHHGRATDHVHLATKPADASTKWKPTHRYNLLSDRSLSWTTHAKIISDIVASLTEGKQHAFFRPMAQLALANAFELLDALGKKITITRAYELLTTPKAALSAIKELQSRDTSEKEHELIDFFETTFTGTQSHEQRDGVIGTLQTQLGFLIHPDLAQVFSSDEPNTTSLSALDRGTIFTVGMPQALATERRYLQTYLKILFYLHVLRRFDKTAEQRQQDNLLLLVGDEFQDLCTASEDGFSDHKAADRIREAGACIIAGMQSEISADPILGEKKRKVLTLNLRSRLIFAAAENEGATLSANFIGKKRIWKRTISSKTFGTRTTSRRREQEFKIHPTKLESLAPHQAVIVHPSKRFQKIKLSPRNPSGSIPSWFTE</sequence>
<feature type="domain" description="Type IV secretion system coupling protein TraD DNA-binding" evidence="6">
    <location>
        <begin position="53"/>
        <end position="467"/>
    </location>
</feature>
<evidence type="ECO:0000259" key="6">
    <source>
        <dbReference type="Pfam" id="PF10412"/>
    </source>
</evidence>
<dbReference type="InterPro" id="IPR051539">
    <property type="entry name" value="T4SS-coupling_protein"/>
</dbReference>
<dbReference type="Pfam" id="PF10412">
    <property type="entry name" value="TrwB_AAD_bind"/>
    <property type="match status" value="1"/>
</dbReference>
<proteinExistence type="predicted"/>
<evidence type="ECO:0000256" key="4">
    <source>
        <dbReference type="ARBA" id="ARBA00022989"/>
    </source>
</evidence>
<dbReference type="PANTHER" id="PTHR37937:SF1">
    <property type="entry name" value="CONJUGATIVE TRANSFER: DNA TRANSPORT"/>
    <property type="match status" value="1"/>
</dbReference>
<dbReference type="InterPro" id="IPR019476">
    <property type="entry name" value="T4SS_TraD_DNA-bd"/>
</dbReference>
<organism evidence="7 8">
    <name type="scientific">Roseibacillus persicicus</name>
    <dbReference type="NCBI Taxonomy" id="454148"/>
    <lineage>
        <taxon>Bacteria</taxon>
        <taxon>Pseudomonadati</taxon>
        <taxon>Verrucomicrobiota</taxon>
        <taxon>Verrucomicrobiia</taxon>
        <taxon>Verrucomicrobiales</taxon>
        <taxon>Verrucomicrobiaceae</taxon>
        <taxon>Roseibacillus</taxon>
    </lineage>
</organism>
<evidence type="ECO:0000256" key="1">
    <source>
        <dbReference type="ARBA" id="ARBA00004651"/>
    </source>
</evidence>
<keyword evidence="3" id="KW-0812">Transmembrane</keyword>
<dbReference type="GO" id="GO:0005886">
    <property type="term" value="C:plasma membrane"/>
    <property type="evidence" value="ECO:0007669"/>
    <property type="project" value="UniProtKB-SubCell"/>
</dbReference>
<dbReference type="PANTHER" id="PTHR37937">
    <property type="entry name" value="CONJUGATIVE TRANSFER: DNA TRANSPORT"/>
    <property type="match status" value="1"/>
</dbReference>
<dbReference type="SUPFAM" id="SSF52540">
    <property type="entry name" value="P-loop containing nucleoside triphosphate hydrolases"/>
    <property type="match status" value="1"/>
</dbReference>
<reference evidence="7" key="1">
    <citation type="journal article" date="2014" name="Int. J. Syst. Evol. Microbiol.">
        <title>Complete genome sequence of Corynebacterium casei LMG S-19264T (=DSM 44701T), isolated from a smear-ripened cheese.</title>
        <authorList>
            <consortium name="US DOE Joint Genome Institute (JGI-PGF)"/>
            <person name="Walter F."/>
            <person name="Albersmeier A."/>
            <person name="Kalinowski J."/>
            <person name="Ruckert C."/>
        </authorList>
    </citation>
    <scope>NUCLEOTIDE SEQUENCE</scope>
    <source>
        <strain evidence="7">KCTC 12988</strain>
    </source>
</reference>
<dbReference type="Proteomes" id="UP000644507">
    <property type="component" value="Unassembled WGS sequence"/>
</dbReference>
<keyword evidence="2" id="KW-1003">Cell membrane</keyword>
<evidence type="ECO:0000313" key="8">
    <source>
        <dbReference type="Proteomes" id="UP000644507"/>
    </source>
</evidence>
<evidence type="ECO:0000256" key="3">
    <source>
        <dbReference type="ARBA" id="ARBA00022692"/>
    </source>
</evidence>
<gene>
    <name evidence="7" type="ORF">GCM10007100_23610</name>
</gene>
<evidence type="ECO:0000313" key="7">
    <source>
        <dbReference type="EMBL" id="GHC56005.1"/>
    </source>
</evidence>
<dbReference type="Gene3D" id="3.40.50.300">
    <property type="entry name" value="P-loop containing nucleotide triphosphate hydrolases"/>
    <property type="match status" value="2"/>
</dbReference>